<protein>
    <submittedName>
        <fullName evidence="1">Uncharacterized protein</fullName>
    </submittedName>
</protein>
<comment type="caution">
    <text evidence="1">The sequence shown here is derived from an EMBL/GenBank/DDBJ whole genome shotgun (WGS) entry which is preliminary data.</text>
</comment>
<accession>A0A9W7XZM5</accession>
<evidence type="ECO:0000313" key="1">
    <source>
        <dbReference type="EMBL" id="KAJ1724051.1"/>
    </source>
</evidence>
<reference evidence="1" key="1">
    <citation type="submission" date="2022-07" db="EMBL/GenBank/DDBJ databases">
        <title>Phylogenomic reconstructions and comparative analyses of Kickxellomycotina fungi.</title>
        <authorList>
            <person name="Reynolds N.K."/>
            <person name="Stajich J.E."/>
            <person name="Barry K."/>
            <person name="Grigoriev I.V."/>
            <person name="Crous P."/>
            <person name="Smith M.E."/>
        </authorList>
    </citation>
    <scope>NUCLEOTIDE SEQUENCE</scope>
    <source>
        <strain evidence="1">NBRC 32514</strain>
    </source>
</reference>
<dbReference type="AlphaFoldDB" id="A0A9W7XZM5"/>
<proteinExistence type="predicted"/>
<dbReference type="EMBL" id="JANBOJ010000043">
    <property type="protein sequence ID" value="KAJ1724051.1"/>
    <property type="molecule type" value="Genomic_DNA"/>
</dbReference>
<sequence length="137" mass="14960">MPEQQPGMWPEDCIVISSDIYSANTNLSDMAAPLVPYKGANLPRIMGADERNNHFTIEGYWQCQNDPSNVRLKSVGGTASDISTRIRGARNLQLHVRGSPLCLKLNMADVLHRAGTAEFTYTTDANETVTGTCSLTS</sequence>
<dbReference type="OrthoDB" id="10332295at2759"/>
<dbReference type="Proteomes" id="UP001149813">
    <property type="component" value="Unassembled WGS sequence"/>
</dbReference>
<name>A0A9W7XZM5_9FUNG</name>
<organism evidence="1 2">
    <name type="scientific">Coemansia erecta</name>
    <dbReference type="NCBI Taxonomy" id="147472"/>
    <lineage>
        <taxon>Eukaryota</taxon>
        <taxon>Fungi</taxon>
        <taxon>Fungi incertae sedis</taxon>
        <taxon>Zoopagomycota</taxon>
        <taxon>Kickxellomycotina</taxon>
        <taxon>Kickxellomycetes</taxon>
        <taxon>Kickxellales</taxon>
        <taxon>Kickxellaceae</taxon>
        <taxon>Coemansia</taxon>
    </lineage>
</organism>
<gene>
    <name evidence="1" type="ORF">LPJ53_001625</name>
</gene>
<keyword evidence="2" id="KW-1185">Reference proteome</keyword>
<evidence type="ECO:0000313" key="2">
    <source>
        <dbReference type="Proteomes" id="UP001149813"/>
    </source>
</evidence>